<sequence length="41" mass="4194">MLTEDMPAGKPVQLAAASSEAWPLTQAQMVVVAEGPALRAG</sequence>
<gene>
    <name evidence="1" type="ORF">SS1G_06221</name>
</gene>
<evidence type="ECO:0000313" key="1">
    <source>
        <dbReference type="EMBL" id="EDO03740.1"/>
    </source>
</evidence>
<dbReference type="GeneID" id="5488986"/>
<accession>A7ELM4</accession>
<dbReference type="RefSeq" id="XP_001593299.1">
    <property type="nucleotide sequence ID" value="XM_001593249.1"/>
</dbReference>
<dbReference type="AlphaFoldDB" id="A7ELM4"/>
<dbReference type="HOGENOM" id="CLU_3279769_0_0_1"/>
<protein>
    <submittedName>
        <fullName evidence="1">Uncharacterized protein</fullName>
    </submittedName>
</protein>
<proteinExistence type="predicted"/>
<evidence type="ECO:0000313" key="2">
    <source>
        <dbReference type="Proteomes" id="UP000001312"/>
    </source>
</evidence>
<reference evidence="2" key="1">
    <citation type="journal article" date="2011" name="PLoS Genet.">
        <title>Genomic analysis of the necrotrophic fungal pathogens Sclerotinia sclerotiorum and Botrytis cinerea.</title>
        <authorList>
            <person name="Amselem J."/>
            <person name="Cuomo C.A."/>
            <person name="van Kan J.A."/>
            <person name="Viaud M."/>
            <person name="Benito E.P."/>
            <person name="Couloux A."/>
            <person name="Coutinho P.M."/>
            <person name="de Vries R.P."/>
            <person name="Dyer P.S."/>
            <person name="Fillinger S."/>
            <person name="Fournier E."/>
            <person name="Gout L."/>
            <person name="Hahn M."/>
            <person name="Kohn L."/>
            <person name="Lapalu N."/>
            <person name="Plummer K.M."/>
            <person name="Pradier J.M."/>
            <person name="Quevillon E."/>
            <person name="Sharon A."/>
            <person name="Simon A."/>
            <person name="ten Have A."/>
            <person name="Tudzynski B."/>
            <person name="Tudzynski P."/>
            <person name="Wincker P."/>
            <person name="Andrew M."/>
            <person name="Anthouard V."/>
            <person name="Beever R.E."/>
            <person name="Beffa R."/>
            <person name="Benoit I."/>
            <person name="Bouzid O."/>
            <person name="Brault B."/>
            <person name="Chen Z."/>
            <person name="Choquer M."/>
            <person name="Collemare J."/>
            <person name="Cotton P."/>
            <person name="Danchin E.G."/>
            <person name="Da Silva C."/>
            <person name="Gautier A."/>
            <person name="Giraud C."/>
            <person name="Giraud T."/>
            <person name="Gonzalez C."/>
            <person name="Grossetete S."/>
            <person name="Guldener U."/>
            <person name="Henrissat B."/>
            <person name="Howlett B.J."/>
            <person name="Kodira C."/>
            <person name="Kretschmer M."/>
            <person name="Lappartient A."/>
            <person name="Leroch M."/>
            <person name="Levis C."/>
            <person name="Mauceli E."/>
            <person name="Neuveglise C."/>
            <person name="Oeser B."/>
            <person name="Pearson M."/>
            <person name="Poulain J."/>
            <person name="Poussereau N."/>
            <person name="Quesneville H."/>
            <person name="Rascle C."/>
            <person name="Schumacher J."/>
            <person name="Segurens B."/>
            <person name="Sexton A."/>
            <person name="Silva E."/>
            <person name="Sirven C."/>
            <person name="Soanes D.M."/>
            <person name="Talbot N.J."/>
            <person name="Templeton M."/>
            <person name="Yandava C."/>
            <person name="Yarden O."/>
            <person name="Zeng Q."/>
            <person name="Rollins J.A."/>
            <person name="Lebrun M.H."/>
            <person name="Dickman M."/>
        </authorList>
    </citation>
    <scope>NUCLEOTIDE SEQUENCE [LARGE SCALE GENOMIC DNA]</scope>
    <source>
        <strain evidence="2">ATCC 18683 / 1980 / Ss-1</strain>
    </source>
</reference>
<dbReference type="InParanoid" id="A7ELM4"/>
<dbReference type="KEGG" id="ssl:SS1G_06221"/>
<dbReference type="EMBL" id="CH476627">
    <property type="protein sequence ID" value="EDO03740.1"/>
    <property type="molecule type" value="Genomic_DNA"/>
</dbReference>
<name>A7ELM4_SCLS1</name>
<dbReference type="Proteomes" id="UP000001312">
    <property type="component" value="Unassembled WGS sequence"/>
</dbReference>
<keyword evidence="2" id="KW-1185">Reference proteome</keyword>
<organism evidence="1 2">
    <name type="scientific">Sclerotinia sclerotiorum (strain ATCC 18683 / 1980 / Ss-1)</name>
    <name type="common">White mold</name>
    <name type="synonym">Whetzelinia sclerotiorum</name>
    <dbReference type="NCBI Taxonomy" id="665079"/>
    <lineage>
        <taxon>Eukaryota</taxon>
        <taxon>Fungi</taxon>
        <taxon>Dikarya</taxon>
        <taxon>Ascomycota</taxon>
        <taxon>Pezizomycotina</taxon>
        <taxon>Leotiomycetes</taxon>
        <taxon>Helotiales</taxon>
        <taxon>Sclerotiniaceae</taxon>
        <taxon>Sclerotinia</taxon>
    </lineage>
</organism>